<keyword evidence="3" id="KW-1185">Reference proteome</keyword>
<accession>A0A6A6DN79</accession>
<evidence type="ECO:0000313" key="2">
    <source>
        <dbReference type="EMBL" id="KAF2180463.1"/>
    </source>
</evidence>
<dbReference type="Proteomes" id="UP000800200">
    <property type="component" value="Unassembled WGS sequence"/>
</dbReference>
<reference evidence="2" key="1">
    <citation type="journal article" date="2020" name="Stud. Mycol.">
        <title>101 Dothideomycetes genomes: a test case for predicting lifestyles and emergence of pathogens.</title>
        <authorList>
            <person name="Haridas S."/>
            <person name="Albert R."/>
            <person name="Binder M."/>
            <person name="Bloem J."/>
            <person name="Labutti K."/>
            <person name="Salamov A."/>
            <person name="Andreopoulos B."/>
            <person name="Baker S."/>
            <person name="Barry K."/>
            <person name="Bills G."/>
            <person name="Bluhm B."/>
            <person name="Cannon C."/>
            <person name="Castanera R."/>
            <person name="Culley D."/>
            <person name="Daum C."/>
            <person name="Ezra D."/>
            <person name="Gonzalez J."/>
            <person name="Henrissat B."/>
            <person name="Kuo A."/>
            <person name="Liang C."/>
            <person name="Lipzen A."/>
            <person name="Lutzoni F."/>
            <person name="Magnuson J."/>
            <person name="Mondo S."/>
            <person name="Nolan M."/>
            <person name="Ohm R."/>
            <person name="Pangilinan J."/>
            <person name="Park H.-J."/>
            <person name="Ramirez L."/>
            <person name="Alfaro M."/>
            <person name="Sun H."/>
            <person name="Tritt A."/>
            <person name="Yoshinaga Y."/>
            <person name="Zwiers L.-H."/>
            <person name="Turgeon B."/>
            <person name="Goodwin S."/>
            <person name="Spatafora J."/>
            <person name="Crous P."/>
            <person name="Grigoriev I."/>
        </authorList>
    </citation>
    <scope>NUCLEOTIDE SEQUENCE</scope>
    <source>
        <strain evidence="2">CBS 207.26</strain>
    </source>
</reference>
<evidence type="ECO:0000313" key="3">
    <source>
        <dbReference type="Proteomes" id="UP000800200"/>
    </source>
</evidence>
<dbReference type="AlphaFoldDB" id="A0A6A6DN79"/>
<evidence type="ECO:0000256" key="1">
    <source>
        <dbReference type="SAM" id="MobiDB-lite"/>
    </source>
</evidence>
<organism evidence="2 3">
    <name type="scientific">Zopfia rhizophila CBS 207.26</name>
    <dbReference type="NCBI Taxonomy" id="1314779"/>
    <lineage>
        <taxon>Eukaryota</taxon>
        <taxon>Fungi</taxon>
        <taxon>Dikarya</taxon>
        <taxon>Ascomycota</taxon>
        <taxon>Pezizomycotina</taxon>
        <taxon>Dothideomycetes</taxon>
        <taxon>Dothideomycetes incertae sedis</taxon>
        <taxon>Zopfiaceae</taxon>
        <taxon>Zopfia</taxon>
    </lineage>
</organism>
<dbReference type="EMBL" id="ML994658">
    <property type="protein sequence ID" value="KAF2180463.1"/>
    <property type="molecule type" value="Genomic_DNA"/>
</dbReference>
<feature type="compositionally biased region" description="Basic and acidic residues" evidence="1">
    <location>
        <begin position="31"/>
        <end position="42"/>
    </location>
</feature>
<name>A0A6A6DN79_9PEZI</name>
<feature type="region of interest" description="Disordered" evidence="1">
    <location>
        <begin position="31"/>
        <end position="52"/>
    </location>
</feature>
<feature type="compositionally biased region" description="Polar residues" evidence="1">
    <location>
        <begin position="43"/>
        <end position="52"/>
    </location>
</feature>
<protein>
    <submittedName>
        <fullName evidence="2">Uncharacterized protein</fullName>
    </submittedName>
</protein>
<proteinExistence type="predicted"/>
<feature type="non-terminal residue" evidence="2">
    <location>
        <position position="1"/>
    </location>
</feature>
<gene>
    <name evidence="2" type="ORF">K469DRAFT_592431</name>
</gene>
<dbReference type="OrthoDB" id="2129288at2759"/>
<sequence>SSSILVSSTGAVDNGFTLVMFSSNDCNPDMEIAHGGDVDEGQKSLNGDFSSV</sequence>